<gene>
    <name evidence="2" type="ORF">CYJ40_02230</name>
</gene>
<evidence type="ECO:0008006" key="4">
    <source>
        <dbReference type="Google" id="ProtNLM"/>
    </source>
</evidence>
<comment type="caution">
    <text evidence="2">The sequence shown here is derived from an EMBL/GenBank/DDBJ whole genome shotgun (WGS) entry which is preliminary data.</text>
</comment>
<protein>
    <recommendedName>
        <fullName evidence="4">Transposase</fullName>
    </recommendedName>
</protein>
<dbReference type="AlphaFoldDB" id="A0A2I1IIF6"/>
<dbReference type="InterPro" id="IPR009057">
    <property type="entry name" value="Homeodomain-like_sf"/>
</dbReference>
<evidence type="ECO:0000256" key="1">
    <source>
        <dbReference type="SAM" id="MobiDB-lite"/>
    </source>
</evidence>
<proteinExistence type="predicted"/>
<dbReference type="SUPFAM" id="SSF46689">
    <property type="entry name" value="Homeodomain-like"/>
    <property type="match status" value="1"/>
</dbReference>
<dbReference type="EMBL" id="PKGO01000002">
    <property type="protein sequence ID" value="PKY70898.1"/>
    <property type="molecule type" value="Genomic_DNA"/>
</dbReference>
<evidence type="ECO:0000313" key="2">
    <source>
        <dbReference type="EMBL" id="PKY70898.1"/>
    </source>
</evidence>
<dbReference type="Proteomes" id="UP000242755">
    <property type="component" value="Unassembled WGS sequence"/>
</dbReference>
<feature type="region of interest" description="Disordered" evidence="1">
    <location>
        <begin position="50"/>
        <end position="69"/>
    </location>
</feature>
<dbReference type="RefSeq" id="WP_145990115.1">
    <property type="nucleotide sequence ID" value="NZ_PKGO01000002.1"/>
</dbReference>
<accession>A0A2I1IIF6</accession>
<evidence type="ECO:0000313" key="3">
    <source>
        <dbReference type="Proteomes" id="UP000242755"/>
    </source>
</evidence>
<sequence>MEQKKSKLPFALKHEVVDRFIAGETARELAREYELGGPDVVLRWARQQRKRGRVREQNESDSGTEQDQLRREYEKLQAENAYLRKLIELKAQGRF</sequence>
<reference evidence="2 3" key="1">
    <citation type="submission" date="2017-12" db="EMBL/GenBank/DDBJ databases">
        <title>Phylogenetic diversity of female urinary microbiome.</title>
        <authorList>
            <person name="Thomas-White K."/>
            <person name="Wolfe A.J."/>
        </authorList>
    </citation>
    <scope>NUCLEOTIDE SEQUENCE [LARGE SCALE GENOMIC DNA]</scope>
    <source>
        <strain evidence="2 3">UMB0426</strain>
    </source>
</reference>
<name>A0A2I1IIF6_9MICO</name>
<organism evidence="2 3">
    <name type="scientific">Brevibacterium ravenspurgense</name>
    <dbReference type="NCBI Taxonomy" id="479117"/>
    <lineage>
        <taxon>Bacteria</taxon>
        <taxon>Bacillati</taxon>
        <taxon>Actinomycetota</taxon>
        <taxon>Actinomycetes</taxon>
        <taxon>Micrococcales</taxon>
        <taxon>Brevibacteriaceae</taxon>
        <taxon>Brevibacterium</taxon>
    </lineage>
</organism>